<name>A0A2S4RWL8_CITAM</name>
<protein>
    <recommendedName>
        <fullName evidence="3">Malate dehydrogenase</fullName>
    </recommendedName>
</protein>
<evidence type="ECO:0008006" key="3">
    <source>
        <dbReference type="Google" id="ProtNLM"/>
    </source>
</evidence>
<sequence length="260" mass="30056">MLNPVDILEKQKNIIQSLKGNRRGNSNGFEKWKRDTTVAIEKIFGKDSSHVKEFSNISYSLFMFTSSTPDYEFDRALDRGLDTASTMLESMIDEIHLYGLESDLSSYEAHPVDVVNKLINRFHLVAKQLRHRYNDRDSFEIVDEYDVQDLLHGLLKIDFDDVRPEEYTPSYAGASTRVDFLLKKEKIIIEVKKTRKGLTSKEIGEQLIIDMARYKSHPDCETLVCFVYDPEERIKNPIGLENDLEKNAIDMNVKVIISPK</sequence>
<dbReference type="AlphaFoldDB" id="A0A2S4RWL8"/>
<dbReference type="EMBL" id="PQLX01000005">
    <property type="protein sequence ID" value="POU64697.1"/>
    <property type="molecule type" value="Genomic_DNA"/>
</dbReference>
<accession>A0A2S4RWL8</accession>
<dbReference type="Proteomes" id="UP000237003">
    <property type="component" value="Unassembled WGS sequence"/>
</dbReference>
<organism evidence="1 2">
    <name type="scientific">Citrobacter amalonaticus</name>
    <dbReference type="NCBI Taxonomy" id="35703"/>
    <lineage>
        <taxon>Bacteria</taxon>
        <taxon>Pseudomonadati</taxon>
        <taxon>Pseudomonadota</taxon>
        <taxon>Gammaproteobacteria</taxon>
        <taxon>Enterobacterales</taxon>
        <taxon>Enterobacteriaceae</taxon>
        <taxon>Citrobacter</taxon>
    </lineage>
</organism>
<reference evidence="1 2" key="1">
    <citation type="submission" date="2018-01" db="EMBL/GenBank/DDBJ databases">
        <title>Complete genome sequences of 14 Citrobacter spp. isolated from plant in Canada.</title>
        <authorList>
            <person name="Bhandare S.G."/>
            <person name="Colavecchio A."/>
            <person name="Jeukens J."/>
            <person name="Emond-Rheault J.-G."/>
            <person name="Freschi L."/>
            <person name="Hamel J."/>
            <person name="Kukavica-Ibrulj I."/>
            <person name="Levesque R."/>
            <person name="Goodridge L."/>
        </authorList>
    </citation>
    <scope>NUCLEOTIDE SEQUENCE [LARGE SCALE GENOMIC DNA]</scope>
    <source>
        <strain evidence="1 2">S1285</strain>
    </source>
</reference>
<dbReference type="Pfam" id="PF18742">
    <property type="entry name" value="DpnII-MboI"/>
    <property type="match status" value="1"/>
</dbReference>
<dbReference type="OrthoDB" id="2678579at2"/>
<evidence type="ECO:0000313" key="2">
    <source>
        <dbReference type="Proteomes" id="UP000237003"/>
    </source>
</evidence>
<dbReference type="RefSeq" id="WP_103777325.1">
    <property type="nucleotide sequence ID" value="NZ_JALNMK010000006.1"/>
</dbReference>
<gene>
    <name evidence="1" type="ORF">C3430_16135</name>
</gene>
<proteinExistence type="predicted"/>
<comment type="caution">
    <text evidence="1">The sequence shown here is derived from an EMBL/GenBank/DDBJ whole genome shotgun (WGS) entry which is preliminary data.</text>
</comment>
<evidence type="ECO:0000313" key="1">
    <source>
        <dbReference type="EMBL" id="POU64697.1"/>
    </source>
</evidence>